<dbReference type="EMBL" id="DQVE01000027">
    <property type="protein sequence ID" value="HIP98238.1"/>
    <property type="molecule type" value="Genomic_DNA"/>
</dbReference>
<evidence type="ECO:0000313" key="1">
    <source>
        <dbReference type="EMBL" id="HIP98238.1"/>
    </source>
</evidence>
<evidence type="ECO:0000313" key="2">
    <source>
        <dbReference type="Proteomes" id="UP000606463"/>
    </source>
</evidence>
<dbReference type="Proteomes" id="UP000606463">
    <property type="component" value="Unassembled WGS sequence"/>
</dbReference>
<proteinExistence type="predicted"/>
<reference evidence="1" key="1">
    <citation type="journal article" date="2020" name="ISME J.">
        <title>Gammaproteobacteria mediating utilization of methyl-, sulfur- and petroleum organic compounds in deep ocean hydrothermal plumes.</title>
        <authorList>
            <person name="Zhou Z."/>
            <person name="Liu Y."/>
            <person name="Pan J."/>
            <person name="Cron B.R."/>
            <person name="Toner B.M."/>
            <person name="Anantharaman K."/>
            <person name="Breier J.A."/>
            <person name="Dick G.J."/>
            <person name="Li M."/>
        </authorList>
    </citation>
    <scope>NUCLEOTIDE SEQUENCE</scope>
    <source>
        <strain evidence="1">SZUA-1501</strain>
    </source>
</reference>
<comment type="caution">
    <text evidence="1">The sequence shown here is derived from an EMBL/GenBank/DDBJ whole genome shotgun (WGS) entry which is preliminary data.</text>
</comment>
<name>A0A9D0YNY8_AQUAO</name>
<accession>A0A9D0YNY8</accession>
<gene>
    <name evidence="1" type="ORF">EYH37_02570</name>
</gene>
<dbReference type="AlphaFoldDB" id="A0A9D0YNY8"/>
<protein>
    <submittedName>
        <fullName evidence="1">Uncharacterized protein</fullName>
    </submittedName>
</protein>
<organism evidence="1 2">
    <name type="scientific">Aquifex aeolicus</name>
    <dbReference type="NCBI Taxonomy" id="63363"/>
    <lineage>
        <taxon>Bacteria</taxon>
        <taxon>Pseudomonadati</taxon>
        <taxon>Aquificota</taxon>
        <taxon>Aquificia</taxon>
        <taxon>Aquificales</taxon>
        <taxon>Aquificaceae</taxon>
        <taxon>Aquifex</taxon>
    </lineage>
</organism>
<sequence>MPIKEFGKILNWKLLLLSLFSATALQFYVAVKQKVPFQIEVPIEGIPKGYTVFPEKAIIFGKLSEKLYRQEVLNCFKATVKWEKGKRYLHVEVKVSIPSPFVEIEGVHPQAVQVRPTPF</sequence>